<dbReference type="InterPro" id="IPR015939">
    <property type="entry name" value="Fum_Rdtase/Succ_DH_flav-like_C"/>
</dbReference>
<dbReference type="InterPro" id="IPR005288">
    <property type="entry name" value="NadB"/>
</dbReference>
<evidence type="ECO:0000259" key="11">
    <source>
        <dbReference type="Pfam" id="PF02910"/>
    </source>
</evidence>
<dbReference type="InterPro" id="IPR037099">
    <property type="entry name" value="Fum_R/Succ_DH_flav-like_C_sf"/>
</dbReference>
<dbReference type="EMBL" id="CAFABE010000011">
    <property type="protein sequence ID" value="CAB4820915.1"/>
    <property type="molecule type" value="Genomic_DNA"/>
</dbReference>
<dbReference type="InterPro" id="IPR003953">
    <property type="entry name" value="FAD-dep_OxRdtase_2_FAD-bd"/>
</dbReference>
<comment type="pathway">
    <text evidence="2">Cofactor biosynthesis; NAD(+) biosynthesis; iminoaspartate from L-aspartate (oxidase route): step 1/1.</text>
</comment>
<dbReference type="PRINTS" id="PR00368">
    <property type="entry name" value="FADPNR"/>
</dbReference>
<dbReference type="EC" id="1.4.3.16" evidence="4"/>
<keyword evidence="5" id="KW-0285">Flavoprotein</keyword>
<evidence type="ECO:0000313" key="12">
    <source>
        <dbReference type="EMBL" id="CAB4820915.1"/>
    </source>
</evidence>
<dbReference type="PANTHER" id="PTHR42716">
    <property type="entry name" value="L-ASPARTATE OXIDASE"/>
    <property type="match status" value="1"/>
</dbReference>
<evidence type="ECO:0000256" key="7">
    <source>
        <dbReference type="ARBA" id="ARBA00022827"/>
    </source>
</evidence>
<dbReference type="NCBIfam" id="TIGR00551">
    <property type="entry name" value="nadB"/>
    <property type="match status" value="1"/>
</dbReference>
<dbReference type="EMBL" id="CAFBPM010000001">
    <property type="protein sequence ID" value="CAB5006010.1"/>
    <property type="molecule type" value="Genomic_DNA"/>
</dbReference>
<evidence type="ECO:0000313" key="13">
    <source>
        <dbReference type="EMBL" id="CAB4874968.1"/>
    </source>
</evidence>
<keyword evidence="6" id="KW-0662">Pyridine nucleotide biosynthesis</keyword>
<keyword evidence="7" id="KW-0274">FAD</keyword>
<reference evidence="12" key="1">
    <citation type="submission" date="2020-05" db="EMBL/GenBank/DDBJ databases">
        <authorList>
            <person name="Chiriac C."/>
            <person name="Salcher M."/>
            <person name="Ghai R."/>
            <person name="Kavagutti S V."/>
        </authorList>
    </citation>
    <scope>NUCLEOTIDE SEQUENCE</scope>
</reference>
<evidence type="ECO:0000256" key="3">
    <source>
        <dbReference type="ARBA" id="ARBA00008562"/>
    </source>
</evidence>
<protein>
    <recommendedName>
        <fullName evidence="4">L-aspartate oxidase</fullName>
        <ecNumber evidence="4">1.4.3.16</ecNumber>
    </recommendedName>
</protein>
<feature type="domain" description="FAD-dependent oxidoreductase 2 FAD-binding" evidence="10">
    <location>
        <begin position="5"/>
        <end position="369"/>
    </location>
</feature>
<proteinExistence type="inferred from homology"/>
<dbReference type="AlphaFoldDB" id="A0A6J6ZJD3"/>
<feature type="compositionally biased region" description="Basic and acidic residues" evidence="9">
    <location>
        <begin position="499"/>
        <end position="518"/>
    </location>
</feature>
<dbReference type="SUPFAM" id="SSF46977">
    <property type="entry name" value="Succinate dehydrogenase/fumarate reductase flavoprotein C-terminal domain"/>
    <property type="match status" value="1"/>
</dbReference>
<dbReference type="Gene3D" id="3.50.50.60">
    <property type="entry name" value="FAD/NAD(P)-binding domain"/>
    <property type="match status" value="1"/>
</dbReference>
<comment type="similarity">
    <text evidence="3">Belongs to the FAD-dependent oxidoreductase 2 family. NadB subfamily.</text>
</comment>
<organism evidence="12">
    <name type="scientific">freshwater metagenome</name>
    <dbReference type="NCBI Taxonomy" id="449393"/>
    <lineage>
        <taxon>unclassified sequences</taxon>
        <taxon>metagenomes</taxon>
        <taxon>ecological metagenomes</taxon>
    </lineage>
</organism>
<dbReference type="Gene3D" id="1.20.58.100">
    <property type="entry name" value="Fumarate reductase/succinate dehydrogenase flavoprotein-like, C-terminal domain"/>
    <property type="match status" value="1"/>
</dbReference>
<accession>A0A6J6ZJD3</accession>
<dbReference type="Pfam" id="PF02910">
    <property type="entry name" value="Succ_DH_flav_C"/>
    <property type="match status" value="1"/>
</dbReference>
<feature type="region of interest" description="Disordered" evidence="9">
    <location>
        <begin position="499"/>
        <end position="529"/>
    </location>
</feature>
<evidence type="ECO:0000259" key="10">
    <source>
        <dbReference type="Pfam" id="PF00890"/>
    </source>
</evidence>
<dbReference type="SUPFAM" id="SSF56425">
    <property type="entry name" value="Succinate dehydrogenase/fumarate reductase flavoprotein, catalytic domain"/>
    <property type="match status" value="1"/>
</dbReference>
<dbReference type="Pfam" id="PF00890">
    <property type="entry name" value="FAD_binding_2"/>
    <property type="match status" value="1"/>
</dbReference>
<dbReference type="GO" id="GO:0034628">
    <property type="term" value="P:'de novo' NAD+ biosynthetic process from L-aspartate"/>
    <property type="evidence" value="ECO:0007669"/>
    <property type="project" value="TreeGrafter"/>
</dbReference>
<dbReference type="SUPFAM" id="SSF51905">
    <property type="entry name" value="FAD/NAD(P)-binding domain"/>
    <property type="match status" value="1"/>
</dbReference>
<evidence type="ECO:0000256" key="1">
    <source>
        <dbReference type="ARBA" id="ARBA00001974"/>
    </source>
</evidence>
<dbReference type="Gene3D" id="3.90.700.10">
    <property type="entry name" value="Succinate dehydrogenase/fumarate reductase flavoprotein, catalytic domain"/>
    <property type="match status" value="1"/>
</dbReference>
<sequence length="529" mass="55185">MSDYDVLVVGSGIAGLSIAVRLSRVGLRVGVVTKASLSDSTTIWAQGGVAAVLGEGEDSKEAHVADTLRAGAGLCDEEAVALLVEEGPRRVEELIDLGAVFDRTDAGAFALAREGGHSHPRVLHAGGVATGIEVQRTLVDAIEGAGVDVIEHSFAHRLLSGDNGVEGIEVLRGSGQRSVVTASHIVLATGGAGQVFAVTTNPPESTGDGVAMALRAGVAVSDVEFMQFHPTALYCDISPRPLISEALRGDGALLRDGEGARFVDELAPRDVVSSAMAATMQAQARNHLWLDATTLRDFEQRFPSLTQRLASLGIHPGEDWIPVAPAAHHLAGGVMTDLSGATMLEGLWAAGEVADTGVHGANRLASNSLLEGLVFGSRVAEAIAEGQRGPSPTGVLRALLAPGSGGLGVDEVIASHDMADDEPDSDLSLLEIEKQRLALQQVMTDDAGVVRNAHGMEHAASVVGALARHQGESPATMAQGELSNLCEVARAMLAAALQRHESRGSHERQEFPERDPAWQRRLVHRGGGR</sequence>
<dbReference type="PANTHER" id="PTHR42716:SF2">
    <property type="entry name" value="L-ASPARTATE OXIDASE, CHLOROPLASTIC"/>
    <property type="match status" value="1"/>
</dbReference>
<comment type="cofactor">
    <cofactor evidence="1">
        <name>FAD</name>
        <dbReference type="ChEBI" id="CHEBI:57692"/>
    </cofactor>
</comment>
<evidence type="ECO:0000256" key="5">
    <source>
        <dbReference type="ARBA" id="ARBA00022630"/>
    </source>
</evidence>
<dbReference type="EMBL" id="CAFBLT010000001">
    <property type="protein sequence ID" value="CAB4874968.1"/>
    <property type="molecule type" value="Genomic_DNA"/>
</dbReference>
<evidence type="ECO:0000313" key="14">
    <source>
        <dbReference type="EMBL" id="CAB5006010.1"/>
    </source>
</evidence>
<dbReference type="UniPathway" id="UPA00253">
    <property type="reaction ID" value="UER00326"/>
</dbReference>
<keyword evidence="8" id="KW-0560">Oxidoreductase</keyword>
<dbReference type="InterPro" id="IPR027477">
    <property type="entry name" value="Succ_DH/fumarate_Rdtase_cat_sf"/>
</dbReference>
<evidence type="ECO:0000256" key="9">
    <source>
        <dbReference type="SAM" id="MobiDB-lite"/>
    </source>
</evidence>
<name>A0A6J6ZJD3_9ZZZZ</name>
<evidence type="ECO:0000256" key="8">
    <source>
        <dbReference type="ARBA" id="ARBA00023002"/>
    </source>
</evidence>
<evidence type="ECO:0000256" key="6">
    <source>
        <dbReference type="ARBA" id="ARBA00022642"/>
    </source>
</evidence>
<feature type="domain" description="Fumarate reductase/succinate dehydrogenase flavoprotein-like C-terminal" evidence="11">
    <location>
        <begin position="437"/>
        <end position="516"/>
    </location>
</feature>
<evidence type="ECO:0000256" key="4">
    <source>
        <dbReference type="ARBA" id="ARBA00012173"/>
    </source>
</evidence>
<evidence type="ECO:0000256" key="2">
    <source>
        <dbReference type="ARBA" id="ARBA00004950"/>
    </source>
</evidence>
<gene>
    <name evidence="12" type="ORF">UFOPK3164_00407</name>
    <name evidence="13" type="ORF">UFOPK3427_01066</name>
    <name evidence="14" type="ORF">UFOPK4112_00020</name>
</gene>
<dbReference type="InterPro" id="IPR036188">
    <property type="entry name" value="FAD/NAD-bd_sf"/>
</dbReference>
<dbReference type="GO" id="GO:0008734">
    <property type="term" value="F:L-aspartate oxidase activity"/>
    <property type="evidence" value="ECO:0007669"/>
    <property type="project" value="UniProtKB-EC"/>
</dbReference>